<dbReference type="Proteomes" id="UP000005496">
    <property type="component" value="Unassembled WGS sequence"/>
</dbReference>
<keyword evidence="2" id="KW-1185">Reference proteome</keyword>
<dbReference type="Pfam" id="PF09614">
    <property type="entry name" value="Cas_Csy2"/>
    <property type="match status" value="1"/>
</dbReference>
<name>D6SNR6_9BACT</name>
<evidence type="ECO:0000313" key="1">
    <source>
        <dbReference type="EMBL" id="EFI34392.1"/>
    </source>
</evidence>
<dbReference type="eggNOG" id="ENOG50323NM">
    <property type="taxonomic scope" value="Bacteria"/>
</dbReference>
<reference evidence="1" key="1">
    <citation type="submission" date="2010-05" db="EMBL/GenBank/DDBJ databases">
        <title>The draft genome of Desulfonatronospira thiodismutans ASO3-1.</title>
        <authorList>
            <consortium name="US DOE Joint Genome Institute (JGI-PGF)"/>
            <person name="Lucas S."/>
            <person name="Copeland A."/>
            <person name="Lapidus A."/>
            <person name="Cheng J.-F."/>
            <person name="Bruce D."/>
            <person name="Goodwin L."/>
            <person name="Pitluck S."/>
            <person name="Chertkov O."/>
            <person name="Brettin T."/>
            <person name="Detter J.C."/>
            <person name="Han C."/>
            <person name="Land M.L."/>
            <person name="Hauser L."/>
            <person name="Kyrpides N."/>
            <person name="Mikhailova N."/>
            <person name="Muyzer G."/>
            <person name="Woyke T."/>
        </authorList>
    </citation>
    <scope>NUCLEOTIDE SEQUENCE [LARGE SCALE GENOMIC DNA]</scope>
    <source>
        <strain evidence="1">ASO3-1</strain>
    </source>
</reference>
<proteinExistence type="predicted"/>
<accession>D6SNR6</accession>
<dbReference type="RefSeq" id="WP_008869718.1">
    <property type="nucleotide sequence ID" value="NZ_ACJN02000002.1"/>
</dbReference>
<dbReference type="InterPro" id="IPR013398">
    <property type="entry name" value="CRISPR-assoc_prot_Csy2"/>
</dbReference>
<dbReference type="OrthoDB" id="1550641at2"/>
<sequence>MSIYLIFNNLMVRRANMMQSPYLYAPVPVFPSVCTGHKLGCMLDCEVDGVGVVHHRAEPLIEQMAQMNQGSNRVNIVTSPIQFRGTPSGKQVNTKDPIGLPMQPTMTAHLEISLIFRVNGRVPTVEAAREAMQGLRIAGGSLNYISSRRVKLKDDLIGALAEVSNGFWISDAMHLVQQRLDEGFDPVSAIFQKADKGWYVPANLGYCAVTDFKQRQGGRTLVWEDGRVDEPEIALADNMIGLVRYDPLYGVKQELNSGGTVGMWHFDFTDDTFFVVKQ</sequence>
<evidence type="ECO:0000313" key="2">
    <source>
        <dbReference type="Proteomes" id="UP000005496"/>
    </source>
</evidence>
<dbReference type="AlphaFoldDB" id="D6SNR6"/>
<dbReference type="EMBL" id="ACJN02000002">
    <property type="protein sequence ID" value="EFI34392.1"/>
    <property type="molecule type" value="Genomic_DNA"/>
</dbReference>
<organism evidence="1 2">
    <name type="scientific">Desulfonatronospira thiodismutans ASO3-1</name>
    <dbReference type="NCBI Taxonomy" id="555779"/>
    <lineage>
        <taxon>Bacteria</taxon>
        <taxon>Pseudomonadati</taxon>
        <taxon>Thermodesulfobacteriota</taxon>
        <taxon>Desulfovibrionia</taxon>
        <taxon>Desulfovibrionales</taxon>
        <taxon>Desulfonatronovibrionaceae</taxon>
        <taxon>Desulfonatronospira</taxon>
    </lineage>
</organism>
<gene>
    <name evidence="1" type="ORF">Dthio_PD1745</name>
</gene>
<protein>
    <submittedName>
        <fullName evidence="1">CRISPR-associated protein Csy2</fullName>
    </submittedName>
</protein>
<comment type="caution">
    <text evidence="1">The sequence shown here is derived from an EMBL/GenBank/DDBJ whole genome shotgun (WGS) entry which is preliminary data.</text>
</comment>